<evidence type="ECO:0000313" key="11">
    <source>
        <dbReference type="EMBL" id="OQD54742.1"/>
    </source>
</evidence>
<dbReference type="UniPathway" id="UPA00109">
    <property type="reaction ID" value="UER00182"/>
</dbReference>
<keyword evidence="6 9" id="KW-0418">Kinase</keyword>
<dbReference type="NCBIfam" id="TIGR02483">
    <property type="entry name" value="PFK_mixed"/>
    <property type="match status" value="1"/>
</dbReference>
<dbReference type="AlphaFoldDB" id="A0A1V6MQZ1"/>
<keyword evidence="8 9" id="KW-0324">Glycolysis</keyword>
<dbReference type="HAMAP" id="MF_01976">
    <property type="entry name" value="Phosphofructokinase_III"/>
    <property type="match status" value="1"/>
</dbReference>
<comment type="cofactor">
    <cofactor evidence="1 9">
        <name>Mg(2+)</name>
        <dbReference type="ChEBI" id="CHEBI:18420"/>
    </cofactor>
</comment>
<accession>A0A1V6MQZ1</accession>
<dbReference type="GO" id="GO:0030388">
    <property type="term" value="P:fructose 1,6-bisphosphate metabolic process"/>
    <property type="evidence" value="ECO:0007669"/>
    <property type="project" value="TreeGrafter"/>
</dbReference>
<dbReference type="Pfam" id="PF00365">
    <property type="entry name" value="PFK"/>
    <property type="match status" value="1"/>
</dbReference>
<comment type="function">
    <text evidence="9">Catalyzes the phosphorylation of D-fructose 6-phosphate, the first committing step of glycolysis. Uses inorganic phosphate (PPi) as phosphoryl donor instead of ATP like common ATP-dependent phosphofructokinases (ATP-PFKs), which renders the reaction reversible, and can thus function both in glycolysis and gluconeogenesis. Consistently, PPi-PFK can replace the enzymes of both the forward (ATP-PFK) and reverse (fructose-bisphosphatase (FBPase)) reactions.</text>
</comment>
<evidence type="ECO:0000256" key="7">
    <source>
        <dbReference type="ARBA" id="ARBA00022842"/>
    </source>
</evidence>
<dbReference type="OrthoDB" id="9802503at2"/>
<dbReference type="RefSeq" id="WP_073491867.1">
    <property type="nucleotide sequence ID" value="NZ_MPOH02000015.1"/>
</dbReference>
<reference evidence="11 12" key="2">
    <citation type="submission" date="2017-02" db="EMBL/GenBank/DDBJ databases">
        <title>Draft genome sequence of Streptomyces phaeoluteigriseus type strain DSM41896.</title>
        <authorList>
            <person name="Salih T.S."/>
            <person name="Algora Gallardo L."/>
            <person name="Melo Santos T."/>
            <person name="Filgueira Martinez S."/>
            <person name="Herron P.R."/>
        </authorList>
    </citation>
    <scope>NUCLEOTIDE SEQUENCE [LARGE SCALE GENOMIC DNA]</scope>
    <source>
        <strain evidence="11 12">DSM 41896</strain>
    </source>
</reference>
<dbReference type="STRING" id="114686.BM536_022865"/>
<dbReference type="GO" id="GO:0047334">
    <property type="term" value="F:diphosphate-fructose-6-phosphate 1-phosphotransferase activity"/>
    <property type="evidence" value="ECO:0007669"/>
    <property type="project" value="UniProtKB-EC"/>
</dbReference>
<name>A0A1V6MQZ1_9ACTN</name>
<evidence type="ECO:0000256" key="2">
    <source>
        <dbReference type="ARBA" id="ARBA00004679"/>
    </source>
</evidence>
<comment type="pathway">
    <text evidence="2 9">Carbohydrate degradation; glycolysis; D-glyceraldehyde 3-phosphate and glycerone phosphate from D-glucose: step 3/4.</text>
</comment>
<comment type="subunit">
    <text evidence="9">Homodimer or homotetramer.</text>
</comment>
<sequence>MRVGVLTGGGDCPGLNAVIRAVVRKGVQEYGHEFVGYRDGWRGPLEGRSVPLDIPAVRGILPRGGTVLGSSRTNPLKAENGIRRIKDTLARQEVEALIVIGGEDTLGVAARLSDEHGVPCVGVPKTIDNDLSATDYTFGFDTAVGIATEAIDRLHTTAESHMRVLVVEVMGRHAGWIALHSGLAGGANVILIPEQRFDVDQVCAWVTSRFRASYAPIVVTAEGAMPKDGDLVLKDGTLDPFGHVRLSGVGEWLAKEIEKRTGEEARTTVLGHVQRGGTPSAFDRWLATRFGLHAVDAVHERDFGTMVALRGTDIVRVPIAEATARLKTVDPGLYEEAGVFFG</sequence>
<comment type="activity regulation">
    <text evidence="9">Non-allosteric.</text>
</comment>
<dbReference type="InterPro" id="IPR012829">
    <property type="entry name" value="Phosphofructokinase_III"/>
</dbReference>
<feature type="binding site" evidence="9">
    <location>
        <position position="266"/>
    </location>
    <ligand>
        <name>substrate</name>
        <note>ligand shared between dimeric partners</note>
    </ligand>
</feature>
<keyword evidence="7 9" id="KW-0460">Magnesium</keyword>
<evidence type="ECO:0000256" key="3">
    <source>
        <dbReference type="ARBA" id="ARBA00022490"/>
    </source>
</evidence>
<feature type="binding site" evidence="9">
    <location>
        <position position="163"/>
    </location>
    <ligand>
        <name>substrate</name>
        <note>ligand shared between dimeric partners</note>
    </ligand>
</feature>
<dbReference type="InterPro" id="IPR015912">
    <property type="entry name" value="Phosphofructokinase_CS"/>
</dbReference>
<feature type="binding site" description="in other chain" evidence="9">
    <location>
        <begin position="126"/>
        <end position="128"/>
    </location>
    <ligand>
        <name>substrate</name>
        <note>ligand shared between dimeric partners</note>
    </ligand>
</feature>
<evidence type="ECO:0000256" key="8">
    <source>
        <dbReference type="ARBA" id="ARBA00023152"/>
    </source>
</evidence>
<protein>
    <recommendedName>
        <fullName evidence="9">Pyrophosphate--fructose 6-phosphate 1-phosphotransferase</fullName>
        <ecNumber evidence="9">2.7.1.90</ecNumber>
    </recommendedName>
    <alternativeName>
        <fullName evidence="9">6-phosphofructokinase, pyrophosphate dependent</fullName>
    </alternativeName>
    <alternativeName>
        <fullName evidence="9">PPi-dependent phosphofructokinase</fullName>
        <shortName evidence="9">PPi-PFK</shortName>
    </alternativeName>
    <alternativeName>
        <fullName evidence="9">Pyrophosphate-dependent 6-phosphofructose-1-kinase</fullName>
    </alternativeName>
</protein>
<dbReference type="GO" id="GO:0070095">
    <property type="term" value="F:fructose-6-phosphate binding"/>
    <property type="evidence" value="ECO:0007669"/>
    <property type="project" value="TreeGrafter"/>
</dbReference>
<evidence type="ECO:0000256" key="1">
    <source>
        <dbReference type="ARBA" id="ARBA00001946"/>
    </source>
</evidence>
<dbReference type="PRINTS" id="PR00476">
    <property type="entry name" value="PHFRCTKINASE"/>
</dbReference>
<dbReference type="GO" id="GO:0042802">
    <property type="term" value="F:identical protein binding"/>
    <property type="evidence" value="ECO:0007669"/>
    <property type="project" value="TreeGrafter"/>
</dbReference>
<feature type="binding site" evidence="9">
    <location>
        <position position="103"/>
    </location>
    <ligand>
        <name>Mg(2+)</name>
        <dbReference type="ChEBI" id="CHEBI:18420"/>
        <note>catalytic</note>
    </ligand>
</feature>
<feature type="site" description="Important for catalytic activity and substrate specificity; stabilizes the transition state when the phosphoryl donor is PPi; prevents ATP from binding by mimicking the alpha-phosphate group of ATP" evidence="9">
    <location>
        <position position="104"/>
    </location>
</feature>
<keyword evidence="3 9" id="KW-0963">Cytoplasm</keyword>
<dbReference type="GO" id="GO:0061621">
    <property type="term" value="P:canonical glycolysis"/>
    <property type="evidence" value="ECO:0007669"/>
    <property type="project" value="TreeGrafter"/>
</dbReference>
<evidence type="ECO:0000256" key="9">
    <source>
        <dbReference type="HAMAP-Rule" id="MF_01976"/>
    </source>
</evidence>
<comment type="caution">
    <text evidence="9">Lacks conserved residue(s) required for the propagation of feature annotation.</text>
</comment>
<dbReference type="EMBL" id="MPOH02000015">
    <property type="protein sequence ID" value="OQD54742.1"/>
    <property type="molecule type" value="Genomic_DNA"/>
</dbReference>
<reference evidence="12" key="1">
    <citation type="submission" date="2016-11" db="EMBL/GenBank/DDBJ databases">
        <authorList>
            <person name="Schniete J.K."/>
            <person name="Salih T."/>
            <person name="Algora Gallardo L."/>
            <person name="Martinez Fernandez S."/>
            <person name="Herron P.R."/>
        </authorList>
    </citation>
    <scope>NUCLEOTIDE SEQUENCE [LARGE SCALE GENOMIC DNA]</scope>
    <source>
        <strain evidence="12">DSM 41896</strain>
    </source>
</reference>
<dbReference type="PIRSF" id="PIRSF000532">
    <property type="entry name" value="ATP_PFK_prok"/>
    <property type="match status" value="1"/>
</dbReference>
<comment type="catalytic activity">
    <reaction evidence="9">
        <text>beta-D-fructose 6-phosphate + diphosphate = beta-D-fructose 1,6-bisphosphate + phosphate + H(+)</text>
        <dbReference type="Rhea" id="RHEA:13613"/>
        <dbReference type="ChEBI" id="CHEBI:15378"/>
        <dbReference type="ChEBI" id="CHEBI:32966"/>
        <dbReference type="ChEBI" id="CHEBI:33019"/>
        <dbReference type="ChEBI" id="CHEBI:43474"/>
        <dbReference type="ChEBI" id="CHEBI:57634"/>
        <dbReference type="EC" id="2.7.1.90"/>
    </reaction>
</comment>
<evidence type="ECO:0000256" key="4">
    <source>
        <dbReference type="ARBA" id="ARBA00022679"/>
    </source>
</evidence>
<keyword evidence="5 9" id="KW-0479">Metal-binding</keyword>
<evidence type="ECO:0000313" key="12">
    <source>
        <dbReference type="Proteomes" id="UP000184286"/>
    </source>
</evidence>
<dbReference type="InterPro" id="IPR035966">
    <property type="entry name" value="PKF_sf"/>
</dbReference>
<feature type="binding site" description="in other chain" evidence="9">
    <location>
        <position position="222"/>
    </location>
    <ligand>
        <name>substrate</name>
        <note>ligand shared between dimeric partners</note>
    </ligand>
</feature>
<feature type="binding site" evidence="9">
    <location>
        <position position="10"/>
    </location>
    <ligand>
        <name>diphosphate</name>
        <dbReference type="ChEBI" id="CHEBI:33019"/>
    </ligand>
</feature>
<feature type="binding site" description="in other chain" evidence="9">
    <location>
        <begin position="272"/>
        <end position="275"/>
    </location>
    <ligand>
        <name>substrate</name>
        <note>ligand shared between dimeric partners</note>
    </ligand>
</feature>
<dbReference type="GO" id="GO:0006002">
    <property type="term" value="P:fructose 6-phosphate metabolic process"/>
    <property type="evidence" value="ECO:0007669"/>
    <property type="project" value="InterPro"/>
</dbReference>
<dbReference type="Gene3D" id="3.40.50.450">
    <property type="match status" value="1"/>
</dbReference>
<dbReference type="InterPro" id="IPR012003">
    <property type="entry name" value="ATP_PFK_prok-type"/>
</dbReference>
<feature type="domain" description="Phosphofructokinase" evidence="10">
    <location>
        <begin position="2"/>
        <end position="298"/>
    </location>
</feature>
<dbReference type="GO" id="GO:0005945">
    <property type="term" value="C:6-phosphofructokinase complex"/>
    <property type="evidence" value="ECO:0007669"/>
    <property type="project" value="TreeGrafter"/>
</dbReference>
<feature type="site" description="Important for catalytic activity; stabilizes the transition state when the phosphoryl donor is PPi" evidence="9">
    <location>
        <position position="125"/>
    </location>
</feature>
<dbReference type="GO" id="GO:0005524">
    <property type="term" value="F:ATP binding"/>
    <property type="evidence" value="ECO:0007669"/>
    <property type="project" value="InterPro"/>
</dbReference>
<dbReference type="GO" id="GO:0003872">
    <property type="term" value="F:6-phosphofructokinase activity"/>
    <property type="evidence" value="ECO:0007669"/>
    <property type="project" value="UniProtKB-UniRule"/>
</dbReference>
<dbReference type="SUPFAM" id="SSF53784">
    <property type="entry name" value="Phosphofructokinase"/>
    <property type="match status" value="1"/>
</dbReference>
<dbReference type="GO" id="GO:0016208">
    <property type="term" value="F:AMP binding"/>
    <property type="evidence" value="ECO:0007669"/>
    <property type="project" value="TreeGrafter"/>
</dbReference>
<dbReference type="NCBIfam" id="NF002872">
    <property type="entry name" value="PRK03202.1"/>
    <property type="match status" value="1"/>
</dbReference>
<dbReference type="InterPro" id="IPR022953">
    <property type="entry name" value="ATP_PFK"/>
</dbReference>
<comment type="subcellular location">
    <subcellularLocation>
        <location evidence="9">Cytoplasm</location>
    </subcellularLocation>
</comment>
<dbReference type="Proteomes" id="UP000184286">
    <property type="component" value="Unassembled WGS sequence"/>
</dbReference>
<dbReference type="PANTHER" id="PTHR13697:SF52">
    <property type="entry name" value="ATP-DEPENDENT 6-PHOSPHOFRUCTOKINASE 3"/>
    <property type="match status" value="1"/>
</dbReference>
<comment type="caution">
    <text evidence="11">The sequence shown here is derived from an EMBL/GenBank/DDBJ whole genome shotgun (WGS) entry which is preliminary data.</text>
</comment>
<proteinExistence type="inferred from homology"/>
<evidence type="ECO:0000259" key="10">
    <source>
        <dbReference type="Pfam" id="PF00365"/>
    </source>
</evidence>
<feature type="active site" description="Proton acceptor" evidence="9">
    <location>
        <position position="128"/>
    </location>
</feature>
<evidence type="ECO:0000256" key="5">
    <source>
        <dbReference type="ARBA" id="ARBA00022723"/>
    </source>
</evidence>
<dbReference type="PANTHER" id="PTHR13697">
    <property type="entry name" value="PHOSPHOFRUCTOKINASE"/>
    <property type="match status" value="1"/>
</dbReference>
<dbReference type="GO" id="GO:0046872">
    <property type="term" value="F:metal ion binding"/>
    <property type="evidence" value="ECO:0007669"/>
    <property type="project" value="UniProtKB-KW"/>
</dbReference>
<organism evidence="11 12">
    <name type="scientific">Streptomyces phaeoluteigriseus</name>
    <dbReference type="NCBI Taxonomy" id="114686"/>
    <lineage>
        <taxon>Bacteria</taxon>
        <taxon>Bacillati</taxon>
        <taxon>Actinomycetota</taxon>
        <taxon>Actinomycetes</taxon>
        <taxon>Kitasatosporales</taxon>
        <taxon>Streptomycetaceae</taxon>
        <taxon>Streptomyces</taxon>
        <taxon>Streptomyces aurantiacus group</taxon>
    </lineage>
</organism>
<dbReference type="Gene3D" id="3.40.50.460">
    <property type="entry name" value="Phosphofructokinase domain"/>
    <property type="match status" value="1"/>
</dbReference>
<comment type="similarity">
    <text evidence="9">Belongs to the phosphofructokinase type A (PFKA) family. Mixed-substrate PFK group III subfamily.</text>
</comment>
<dbReference type="GO" id="GO:0048029">
    <property type="term" value="F:monosaccharide binding"/>
    <property type="evidence" value="ECO:0007669"/>
    <property type="project" value="TreeGrafter"/>
</dbReference>
<feature type="binding site" description="in other chain" evidence="9">
    <location>
        <begin position="170"/>
        <end position="172"/>
    </location>
    <ligand>
        <name>substrate</name>
        <note>ligand shared between dimeric partners</note>
    </ligand>
</feature>
<dbReference type="EC" id="2.7.1.90" evidence="9"/>
<gene>
    <name evidence="9" type="primary">pfp</name>
    <name evidence="11" type="ORF">BM536_022865</name>
</gene>
<dbReference type="PROSITE" id="PS00433">
    <property type="entry name" value="PHOSPHOFRUCTOKINASE"/>
    <property type="match status" value="1"/>
</dbReference>
<evidence type="ECO:0000256" key="6">
    <source>
        <dbReference type="ARBA" id="ARBA00022777"/>
    </source>
</evidence>
<keyword evidence="4 9" id="KW-0808">Transferase</keyword>
<dbReference type="InterPro" id="IPR000023">
    <property type="entry name" value="Phosphofructokinase_dom"/>
</dbReference>